<dbReference type="SUPFAM" id="SSF50475">
    <property type="entry name" value="FMN-binding split barrel"/>
    <property type="match status" value="1"/>
</dbReference>
<evidence type="ECO:0000313" key="2">
    <source>
        <dbReference type="Proteomes" id="UP001201844"/>
    </source>
</evidence>
<dbReference type="Pfam" id="PF12900">
    <property type="entry name" value="Pyridox_ox_2"/>
    <property type="match status" value="1"/>
</dbReference>
<dbReference type="RefSeq" id="WP_241605552.1">
    <property type="nucleotide sequence ID" value="NZ_JAKVIN010000013.1"/>
</dbReference>
<protein>
    <submittedName>
        <fullName evidence="1">Pyridoxamine 5'-phosphate oxidase family protein</fullName>
    </submittedName>
</protein>
<keyword evidence="2" id="KW-1185">Reference proteome</keyword>
<comment type="caution">
    <text evidence="1">The sequence shown here is derived from an EMBL/GenBank/DDBJ whole genome shotgun (WGS) entry which is preliminary data.</text>
</comment>
<accession>A0ABT0CTG7</accession>
<dbReference type="InterPro" id="IPR024747">
    <property type="entry name" value="Pyridox_Oxase-rel"/>
</dbReference>
<reference evidence="1 2" key="1">
    <citation type="submission" date="2022-02" db="EMBL/GenBank/DDBJ databases">
        <title>Shinella B3.7 sp. nov., isolated from Sediment (Zhairuo Island).</title>
        <authorList>
            <person name="Chen G."/>
        </authorList>
    </citation>
    <scope>NUCLEOTIDE SEQUENCE [LARGE SCALE GENOMIC DNA]</scope>
    <source>
        <strain evidence="1 2">B3.7</strain>
        <plasmid evidence="1">unnamed</plasmid>
    </source>
</reference>
<evidence type="ECO:0000313" key="1">
    <source>
        <dbReference type="EMBL" id="MCJ8151913.1"/>
    </source>
</evidence>
<sequence>MTHSECIAMVAKYHLARLACAKDNVPYVVPIHYAHSGIHLYAFSMPGKKLDFLRANPRACVLVEALEGKHRWKSVVLDVVFHELENTAERDSECLKAWSLLSDDVDWWEPGALKPKPLATVAVSPHVFFDLAIIETSGREATA</sequence>
<name>A0ABT0CTG7_9HYPH</name>
<organism evidence="1 2">
    <name type="scientific">Shinella sedimenti</name>
    <dbReference type="NCBI Taxonomy" id="2919913"/>
    <lineage>
        <taxon>Bacteria</taxon>
        <taxon>Pseudomonadati</taxon>
        <taxon>Pseudomonadota</taxon>
        <taxon>Alphaproteobacteria</taxon>
        <taxon>Hyphomicrobiales</taxon>
        <taxon>Rhizobiaceae</taxon>
        <taxon>Shinella</taxon>
    </lineage>
</organism>
<dbReference type="Proteomes" id="UP001201844">
    <property type="component" value="Unassembled WGS sequence"/>
</dbReference>
<geneLocation type="plasmid" evidence="1">
    <name>unnamed</name>
</geneLocation>
<dbReference type="EMBL" id="JAKVIN010000013">
    <property type="protein sequence ID" value="MCJ8151913.1"/>
    <property type="molecule type" value="Genomic_DNA"/>
</dbReference>
<dbReference type="Gene3D" id="2.30.110.10">
    <property type="entry name" value="Electron Transport, Fmn-binding Protein, Chain A"/>
    <property type="match status" value="1"/>
</dbReference>
<proteinExistence type="predicted"/>
<keyword evidence="1" id="KW-0614">Plasmid</keyword>
<dbReference type="InterPro" id="IPR012349">
    <property type="entry name" value="Split_barrel_FMN-bd"/>
</dbReference>
<gene>
    <name evidence="1" type="ORF">MKI86_22515</name>
</gene>